<name>A0A2I2ZSP8_GORGO</name>
<dbReference type="GeneTree" id="ENSGT00910000147638"/>
<accession>A0A2I2ZSP8</accession>
<dbReference type="AlphaFoldDB" id="A0A2I2ZSP8"/>
<evidence type="ECO:0000313" key="2">
    <source>
        <dbReference type="Proteomes" id="UP000001519"/>
    </source>
</evidence>
<reference evidence="1 2" key="2">
    <citation type="journal article" date="2012" name="Nature">
        <title>Insights into hominid evolution from the gorilla genome sequence.</title>
        <authorList>
            <person name="Scally A."/>
            <person name="Dutheil J.Y."/>
            <person name="Hillier L.W."/>
            <person name="Jordan G.E."/>
            <person name="Goodhead I."/>
            <person name="Herrero J."/>
            <person name="Hobolth A."/>
            <person name="Lappalainen T."/>
            <person name="Mailund T."/>
            <person name="Marques-Bonet T."/>
            <person name="McCarthy S."/>
            <person name="Montgomery S.H."/>
            <person name="Schwalie P.C."/>
            <person name="Tang Y.A."/>
            <person name="Ward M.C."/>
            <person name="Xue Y."/>
            <person name="Yngvadottir B."/>
            <person name="Alkan C."/>
            <person name="Andersen L.N."/>
            <person name="Ayub Q."/>
            <person name="Ball E.V."/>
            <person name="Beal K."/>
            <person name="Bradley B.J."/>
            <person name="Chen Y."/>
            <person name="Clee C.M."/>
            <person name="Fitzgerald S."/>
            <person name="Graves T.A."/>
            <person name="Gu Y."/>
            <person name="Heath P."/>
            <person name="Heger A."/>
            <person name="Karakoc E."/>
            <person name="Kolb-Kokocinski A."/>
            <person name="Laird G.K."/>
            <person name="Lunter G."/>
            <person name="Meader S."/>
            <person name="Mort M."/>
            <person name="Mullikin J.C."/>
            <person name="Munch K."/>
            <person name="O'Connor T.D."/>
            <person name="Phillips A.D."/>
            <person name="Prado-Martinez J."/>
            <person name="Rogers A.S."/>
            <person name="Sajjadian S."/>
            <person name="Schmidt D."/>
            <person name="Shaw K."/>
            <person name="Simpson J.T."/>
            <person name="Stenson P.D."/>
            <person name="Turner D.J."/>
            <person name="Vigilant L."/>
            <person name="Vilella A.J."/>
            <person name="Whitener W."/>
            <person name="Zhu B."/>
            <person name="Cooper D.N."/>
            <person name="de Jong P."/>
            <person name="Dermitzakis E.T."/>
            <person name="Eichler E.E."/>
            <person name="Flicek P."/>
            <person name="Goldman N."/>
            <person name="Mundy N.I."/>
            <person name="Ning Z."/>
            <person name="Odom D.T."/>
            <person name="Ponting C.P."/>
            <person name="Quail M.A."/>
            <person name="Ryder O.A."/>
            <person name="Searle S.M."/>
            <person name="Warren W.C."/>
            <person name="Wilson R.K."/>
            <person name="Schierup M.H."/>
            <person name="Rogers J."/>
            <person name="Tyler-Smith C."/>
            <person name="Durbin R."/>
        </authorList>
    </citation>
    <scope>NUCLEOTIDE SEQUENCE [LARGE SCALE GENOMIC DNA]</scope>
</reference>
<protein>
    <submittedName>
        <fullName evidence="1">Uncharacterized protein</fullName>
    </submittedName>
</protein>
<proteinExistence type="predicted"/>
<evidence type="ECO:0000313" key="1">
    <source>
        <dbReference type="Ensembl" id="ENSGGOP00000050285.1"/>
    </source>
</evidence>
<reference evidence="1" key="3">
    <citation type="submission" date="2025-08" db="UniProtKB">
        <authorList>
            <consortium name="Ensembl"/>
        </authorList>
    </citation>
    <scope>IDENTIFICATION</scope>
</reference>
<dbReference type="InParanoid" id="A0A2I2ZSP8"/>
<organism evidence="1 2">
    <name type="scientific">Gorilla gorilla gorilla</name>
    <name type="common">Western lowland gorilla</name>
    <dbReference type="NCBI Taxonomy" id="9595"/>
    <lineage>
        <taxon>Eukaryota</taxon>
        <taxon>Metazoa</taxon>
        <taxon>Chordata</taxon>
        <taxon>Craniata</taxon>
        <taxon>Vertebrata</taxon>
        <taxon>Euteleostomi</taxon>
        <taxon>Mammalia</taxon>
        <taxon>Eutheria</taxon>
        <taxon>Euarchontoglires</taxon>
        <taxon>Primates</taxon>
        <taxon>Haplorrhini</taxon>
        <taxon>Catarrhini</taxon>
        <taxon>Hominidae</taxon>
        <taxon>Gorilla</taxon>
    </lineage>
</organism>
<keyword evidence="2" id="KW-1185">Reference proteome</keyword>
<dbReference type="Ensembl" id="ENSGGOT00000055603.1">
    <property type="protein sequence ID" value="ENSGGOP00000050285.1"/>
    <property type="gene ID" value="ENSGGOG00000042685.1"/>
</dbReference>
<reference evidence="1" key="4">
    <citation type="submission" date="2025-09" db="UniProtKB">
        <authorList>
            <consortium name="Ensembl"/>
        </authorList>
    </citation>
    <scope>IDENTIFICATION</scope>
</reference>
<dbReference type="Proteomes" id="UP000001519">
    <property type="component" value="Chromosome 20"/>
</dbReference>
<reference evidence="2" key="1">
    <citation type="submission" date="2011-05" db="EMBL/GenBank/DDBJ databases">
        <title>Insights into the evolution of the great apes provided by the gorilla genome.</title>
        <authorList>
            <person name="Scally A."/>
        </authorList>
    </citation>
    <scope>NUCLEOTIDE SEQUENCE [LARGE SCALE GENOMIC DNA]</scope>
</reference>
<dbReference type="EMBL" id="CABD030115389">
    <property type="status" value="NOT_ANNOTATED_CDS"/>
    <property type="molecule type" value="Genomic_DNA"/>
</dbReference>
<dbReference type="OMA" id="FAQHLQF"/>
<sequence>NFVCFFKCVFDAYFRSTLARGFHPSCLGTLLRLAALLSFCLDFAQHLQFLCSEKWGKLLNIPEICNLLALQVSRKTKYPNESLKAIGDPGAPSLHLYWASSTA</sequence>